<accession>A0AAN8TRB6</accession>
<organism evidence="3 4">
    <name type="scientific">Solanum bulbocastanum</name>
    <name type="common">Wild potato</name>
    <dbReference type="NCBI Taxonomy" id="147425"/>
    <lineage>
        <taxon>Eukaryota</taxon>
        <taxon>Viridiplantae</taxon>
        <taxon>Streptophyta</taxon>
        <taxon>Embryophyta</taxon>
        <taxon>Tracheophyta</taxon>
        <taxon>Spermatophyta</taxon>
        <taxon>Magnoliopsida</taxon>
        <taxon>eudicotyledons</taxon>
        <taxon>Gunneridae</taxon>
        <taxon>Pentapetalae</taxon>
        <taxon>asterids</taxon>
        <taxon>lamiids</taxon>
        <taxon>Solanales</taxon>
        <taxon>Solanaceae</taxon>
        <taxon>Solanoideae</taxon>
        <taxon>Solaneae</taxon>
        <taxon>Solanum</taxon>
    </lineage>
</organism>
<keyword evidence="4" id="KW-1185">Reference proteome</keyword>
<dbReference type="InterPro" id="IPR016024">
    <property type="entry name" value="ARM-type_fold"/>
</dbReference>
<dbReference type="Proteomes" id="UP001371456">
    <property type="component" value="Unassembled WGS sequence"/>
</dbReference>
<feature type="repeat" description="ARM" evidence="2">
    <location>
        <begin position="167"/>
        <end position="209"/>
    </location>
</feature>
<dbReference type="SUPFAM" id="SSF48371">
    <property type="entry name" value="ARM repeat"/>
    <property type="match status" value="1"/>
</dbReference>
<dbReference type="InterPro" id="IPR011989">
    <property type="entry name" value="ARM-like"/>
</dbReference>
<evidence type="ECO:0000256" key="1">
    <source>
        <dbReference type="ARBA" id="ARBA00022737"/>
    </source>
</evidence>
<dbReference type="PROSITE" id="PS50176">
    <property type="entry name" value="ARM_REPEAT"/>
    <property type="match status" value="2"/>
</dbReference>
<dbReference type="InterPro" id="IPR000225">
    <property type="entry name" value="Armadillo"/>
</dbReference>
<dbReference type="AlphaFoldDB" id="A0AAN8TRB6"/>
<evidence type="ECO:0000313" key="3">
    <source>
        <dbReference type="EMBL" id="KAK6789443.1"/>
    </source>
</evidence>
<keyword evidence="1" id="KW-0677">Repeat</keyword>
<comment type="caution">
    <text evidence="3">The sequence shown here is derived from an EMBL/GenBank/DDBJ whole genome shotgun (WGS) entry which is preliminary data.</text>
</comment>
<dbReference type="PANTHER" id="PTHR47451">
    <property type="entry name" value="ARM REPEAT SUPERFAMILY PROTEIN"/>
    <property type="match status" value="1"/>
</dbReference>
<reference evidence="3 4" key="1">
    <citation type="submission" date="2024-02" db="EMBL/GenBank/DDBJ databases">
        <title>de novo genome assembly of Solanum bulbocastanum strain 11H21.</title>
        <authorList>
            <person name="Hosaka A.J."/>
        </authorList>
    </citation>
    <scope>NUCLEOTIDE SEQUENCE [LARGE SCALE GENOMIC DNA]</scope>
    <source>
        <tissue evidence="3">Young leaves</tissue>
    </source>
</reference>
<name>A0AAN8TRB6_SOLBU</name>
<proteinExistence type="predicted"/>
<dbReference type="EMBL" id="JBANQN010000005">
    <property type="protein sequence ID" value="KAK6789443.1"/>
    <property type="molecule type" value="Genomic_DNA"/>
</dbReference>
<dbReference type="Gene3D" id="1.25.10.10">
    <property type="entry name" value="Leucine-rich Repeat Variant"/>
    <property type="match status" value="2"/>
</dbReference>
<feature type="repeat" description="ARM" evidence="2">
    <location>
        <begin position="210"/>
        <end position="252"/>
    </location>
</feature>
<evidence type="ECO:0000256" key="2">
    <source>
        <dbReference type="PROSITE-ProRule" id="PRU00259"/>
    </source>
</evidence>
<dbReference type="SMART" id="SM00185">
    <property type="entry name" value="ARM"/>
    <property type="match status" value="5"/>
</dbReference>
<gene>
    <name evidence="3" type="ORF">RDI58_013242</name>
</gene>
<sequence length="694" mass="76797">MTTSIGRELLLKPPNYLFKGVLRTPVGISVTVRRRKAYMPSFFSNSTFFHNHFNPRLCSSDGMGEVYVNPHQDFDMVNDASSNIALFVRMLGLDHDPLDREQAVIALWKYSLGGKQCVDMILQFRGSVNLTVNLLRSESNAACEAAAGLLRMISSVDMHRDLVADSGAIEEINAVLRRSSLSSDVMEQGLCTLWNLSVDEKLRNKIANSDFLPLLIKFLEYEEVQVKEAAGGILANLALTASNHNNMIEAGVIPKLVRPVDSCTFVFAKRYIDLEYICECSRIAKILYESNQLSLNPTLAVNSYTKFLQSMLLCSCVPAMLLKNEVEGSKVIKNEVTNALLELAKDEYSKILIMEEGLLLVPLVGAASYKSFRPPLYSWPSLPDGTKIEKNPKPSRYGASELLLGLNIEDNNVNIEEGKMNAMVGRTRQQFLARIGAIETEEENKSRGRLPSNARFTLLPWIDGVARLVLILGLEDESAIARAADAIADASINEHMRVSFKEAGAINLLVQLINHPSDTVKIAVIRAIQRLSISDDVCQRLEEQNALYSLIDLLSNSEISKSLTRMILDILTRILDPSKEMKSKFYNGPVNGSIKARSAARNAGLTGNENVKVASTTSLESVNVVDLLDSTVLSRLVDIMRTSSPDLQRKAASILEFASVIEPCMEKILSIDLETGLDAVLRQKTLNGMRDYSP</sequence>
<dbReference type="PANTHER" id="PTHR47451:SF1">
    <property type="entry name" value="ARM REPEAT SUPERFAMILY PROTEIN"/>
    <property type="match status" value="1"/>
</dbReference>
<protein>
    <submittedName>
        <fullName evidence="3">Uncharacterized protein</fullName>
    </submittedName>
</protein>
<evidence type="ECO:0000313" key="4">
    <source>
        <dbReference type="Proteomes" id="UP001371456"/>
    </source>
</evidence>